<organism evidence="1 2">
    <name type="scientific">Hyphobacterium marinum</name>
    <dbReference type="NCBI Taxonomy" id="3116574"/>
    <lineage>
        <taxon>Bacteria</taxon>
        <taxon>Pseudomonadati</taxon>
        <taxon>Pseudomonadota</taxon>
        <taxon>Alphaproteobacteria</taxon>
        <taxon>Maricaulales</taxon>
        <taxon>Maricaulaceae</taxon>
        <taxon>Hyphobacterium</taxon>
    </lineage>
</organism>
<evidence type="ECO:0000313" key="1">
    <source>
        <dbReference type="EMBL" id="MEE2567653.1"/>
    </source>
</evidence>
<accession>A0ABU7M1F8</accession>
<dbReference type="RefSeq" id="WP_330197222.1">
    <property type="nucleotide sequence ID" value="NZ_JAZDRO010000007.1"/>
</dbReference>
<comment type="caution">
    <text evidence="1">The sequence shown here is derived from an EMBL/GenBank/DDBJ whole genome shotgun (WGS) entry which is preliminary data.</text>
</comment>
<keyword evidence="2" id="KW-1185">Reference proteome</keyword>
<proteinExistence type="predicted"/>
<gene>
    <name evidence="1" type="ORF">V0U35_13290</name>
</gene>
<reference evidence="1 2" key="1">
    <citation type="submission" date="2024-01" db="EMBL/GenBank/DDBJ databases">
        <title>Hyphobacterium bacterium isolated from marine sediment.</title>
        <authorList>
            <person name="Zhao S."/>
        </authorList>
    </citation>
    <scope>NUCLEOTIDE SEQUENCE [LARGE SCALE GENOMIC DNA]</scope>
    <source>
        <strain evidence="1 2">Y60-23</strain>
    </source>
</reference>
<name>A0ABU7M1F8_9PROT</name>
<sequence length="201" mass="21157">MSFIPPRLLEDPVLAATHDYALDPLDAGTLARAGEAACEPGDEPAALRRRAAGLLAVAGAALAETLSDPEDFYLTIAAAGSNRLADVMARHEDALPDPEEAVTLNDAQIASVQRLIAETWRVVTVAERSLADLTTPGLTGAALWAERRAAAHVLTSRAMASETLMELRGAGRFPDTAGTYGEETVARAHEMLVACGLPMEV</sequence>
<dbReference type="Proteomes" id="UP001310692">
    <property type="component" value="Unassembled WGS sequence"/>
</dbReference>
<dbReference type="EMBL" id="JAZDRO010000007">
    <property type="protein sequence ID" value="MEE2567653.1"/>
    <property type="molecule type" value="Genomic_DNA"/>
</dbReference>
<protein>
    <submittedName>
        <fullName evidence="1">Uncharacterized protein</fullName>
    </submittedName>
</protein>
<evidence type="ECO:0000313" key="2">
    <source>
        <dbReference type="Proteomes" id="UP001310692"/>
    </source>
</evidence>